<evidence type="ECO:0000313" key="3">
    <source>
        <dbReference type="EMBL" id="PRI11796.1"/>
    </source>
</evidence>
<feature type="compositionally biased region" description="Low complexity" evidence="1">
    <location>
        <begin position="16"/>
        <end position="32"/>
    </location>
</feature>
<keyword evidence="4" id="KW-1185">Reference proteome</keyword>
<dbReference type="RefSeq" id="WP_105804734.1">
    <property type="nucleotide sequence ID" value="NZ_MWZD01000014.1"/>
</dbReference>
<keyword evidence="2" id="KW-0812">Transmembrane</keyword>
<keyword evidence="2" id="KW-0472">Membrane</keyword>
<accession>A0A2S9QQD3</accession>
<evidence type="ECO:0000256" key="2">
    <source>
        <dbReference type="SAM" id="Phobius"/>
    </source>
</evidence>
<dbReference type="OrthoDB" id="4792842at2"/>
<name>A0A2S9QQD3_9MICO</name>
<proteinExistence type="predicted"/>
<feature type="region of interest" description="Disordered" evidence="1">
    <location>
        <begin position="181"/>
        <end position="203"/>
    </location>
</feature>
<keyword evidence="2" id="KW-1133">Transmembrane helix</keyword>
<evidence type="ECO:0000256" key="1">
    <source>
        <dbReference type="SAM" id="MobiDB-lite"/>
    </source>
</evidence>
<evidence type="ECO:0000313" key="4">
    <source>
        <dbReference type="Proteomes" id="UP000238650"/>
    </source>
</evidence>
<feature type="transmembrane region" description="Helical" evidence="2">
    <location>
        <begin position="55"/>
        <end position="75"/>
    </location>
</feature>
<feature type="region of interest" description="Disordered" evidence="1">
    <location>
        <begin position="1"/>
        <end position="50"/>
    </location>
</feature>
<dbReference type="Proteomes" id="UP000238650">
    <property type="component" value="Unassembled WGS sequence"/>
</dbReference>
<organism evidence="3 4">
    <name type="scientific">Leucobacter massiliensis</name>
    <dbReference type="NCBI Taxonomy" id="1686285"/>
    <lineage>
        <taxon>Bacteria</taxon>
        <taxon>Bacillati</taxon>
        <taxon>Actinomycetota</taxon>
        <taxon>Actinomycetes</taxon>
        <taxon>Micrococcales</taxon>
        <taxon>Microbacteriaceae</taxon>
        <taxon>Leucobacter</taxon>
    </lineage>
</organism>
<evidence type="ECO:0008006" key="5">
    <source>
        <dbReference type="Google" id="ProtNLM"/>
    </source>
</evidence>
<sequence>MSSTVPIDVDRDSLRGAAAAHPLPQAPAGAPPGERHLRLAPPEPRRARRPAHNPLAGALLAVGVVLTILATQLGLSIAVSQGAYEARALEIEQRDLARVERVLSQNVDRLSSPQNLAENAAALGMVQNTRPAALRLSDGAILGSLDSPTSEVQGNRIPNATLESMPVVDAAGLLVSRNQSAAAEGPAAAPVRWKGKLPAPETH</sequence>
<gene>
    <name evidence="3" type="ORF">B4915_04995</name>
</gene>
<protein>
    <recommendedName>
        <fullName evidence="5">Cell division protein FtsL</fullName>
    </recommendedName>
</protein>
<dbReference type="EMBL" id="MWZD01000014">
    <property type="protein sequence ID" value="PRI11796.1"/>
    <property type="molecule type" value="Genomic_DNA"/>
</dbReference>
<dbReference type="AlphaFoldDB" id="A0A2S9QQD3"/>
<reference evidence="3 4" key="1">
    <citation type="journal article" date="2017" name="New Microbes New Infect">
        <title>Genome sequence of 'Leucobacter massiliensis' sp. nov. isolated from human pharynx after travel to the 2014 Hajj.</title>
        <authorList>
            <person name="Leangapichart T."/>
            <person name="Gautret P."/>
            <person name="Nguyen T.T."/>
            <person name="Armstrong N."/>
            <person name="Rolain J.M."/>
        </authorList>
    </citation>
    <scope>NUCLEOTIDE SEQUENCE [LARGE SCALE GENOMIC DNA]</scope>
    <source>
        <strain evidence="3 4">122RC15</strain>
    </source>
</reference>
<feature type="compositionally biased region" description="Low complexity" evidence="1">
    <location>
        <begin position="181"/>
        <end position="190"/>
    </location>
</feature>
<comment type="caution">
    <text evidence="3">The sequence shown here is derived from an EMBL/GenBank/DDBJ whole genome shotgun (WGS) entry which is preliminary data.</text>
</comment>